<dbReference type="RefSeq" id="WP_341351614.1">
    <property type="nucleotide sequence ID" value="NZ_JAFNAW010000070.1"/>
</dbReference>
<evidence type="ECO:0000313" key="2">
    <source>
        <dbReference type="Proteomes" id="UP001595557"/>
    </source>
</evidence>
<reference evidence="2" key="1">
    <citation type="journal article" date="2019" name="Int. J. Syst. Evol. Microbiol.">
        <title>The Global Catalogue of Microorganisms (GCM) 10K type strain sequencing project: providing services to taxonomists for standard genome sequencing and annotation.</title>
        <authorList>
            <consortium name="The Broad Institute Genomics Platform"/>
            <consortium name="The Broad Institute Genome Sequencing Center for Infectious Disease"/>
            <person name="Wu L."/>
            <person name="Ma J."/>
        </authorList>
    </citation>
    <scope>NUCLEOTIDE SEQUENCE [LARGE SCALE GENOMIC DNA]</scope>
    <source>
        <strain evidence="2">KCTC 52239</strain>
    </source>
</reference>
<comment type="caution">
    <text evidence="1">The sequence shown here is derived from an EMBL/GenBank/DDBJ whole genome shotgun (WGS) entry which is preliminary data.</text>
</comment>
<protein>
    <submittedName>
        <fullName evidence="1">Cyclase family protein</fullName>
    </submittedName>
</protein>
<gene>
    <name evidence="1" type="ORF">ACFOD7_20055</name>
</gene>
<sequence>MDLTHASDGNFPTFDGKRGILYEANKNFEPDGYYLSKLTIFEHIGTHIHAPLHFSQATPESMPCPSKG</sequence>
<organism evidence="1 2">
    <name type="scientific">Paracoccus fontiphilus</name>
    <dbReference type="NCBI Taxonomy" id="1815556"/>
    <lineage>
        <taxon>Bacteria</taxon>
        <taxon>Pseudomonadati</taxon>
        <taxon>Pseudomonadota</taxon>
        <taxon>Alphaproteobacteria</taxon>
        <taxon>Rhodobacterales</taxon>
        <taxon>Paracoccaceae</taxon>
        <taxon>Paracoccus</taxon>
    </lineage>
</organism>
<name>A0ABV7IJV4_9RHOB</name>
<dbReference type="InterPro" id="IPR007325">
    <property type="entry name" value="KFase/CYL"/>
</dbReference>
<dbReference type="Gene3D" id="3.50.30.50">
    <property type="entry name" value="Putative cyclase"/>
    <property type="match status" value="1"/>
</dbReference>
<dbReference type="EMBL" id="JBHRTE010000101">
    <property type="protein sequence ID" value="MFC3170328.1"/>
    <property type="molecule type" value="Genomic_DNA"/>
</dbReference>
<dbReference type="InterPro" id="IPR037175">
    <property type="entry name" value="KFase_sf"/>
</dbReference>
<dbReference type="SUPFAM" id="SSF102198">
    <property type="entry name" value="Putative cyclase"/>
    <property type="match status" value="1"/>
</dbReference>
<dbReference type="Proteomes" id="UP001595557">
    <property type="component" value="Unassembled WGS sequence"/>
</dbReference>
<keyword evidence="2" id="KW-1185">Reference proteome</keyword>
<evidence type="ECO:0000313" key="1">
    <source>
        <dbReference type="EMBL" id="MFC3170328.1"/>
    </source>
</evidence>
<accession>A0ABV7IJV4</accession>
<proteinExistence type="predicted"/>
<dbReference type="Pfam" id="PF04199">
    <property type="entry name" value="Cyclase"/>
    <property type="match status" value="1"/>
</dbReference>